<dbReference type="PANTHER" id="PTHR33332">
    <property type="entry name" value="REVERSE TRANSCRIPTASE DOMAIN-CONTAINING PROTEIN"/>
    <property type="match status" value="1"/>
</dbReference>
<comment type="caution">
    <text evidence="2">The sequence shown here is derived from an EMBL/GenBank/DDBJ whole genome shotgun (WGS) entry which is preliminary data.</text>
</comment>
<evidence type="ECO:0000259" key="1">
    <source>
        <dbReference type="PROSITE" id="PS50878"/>
    </source>
</evidence>
<gene>
    <name evidence="2" type="ORF">MNOR_LOCUS11879</name>
</gene>
<feature type="non-terminal residue" evidence="2">
    <location>
        <position position="248"/>
    </location>
</feature>
<evidence type="ECO:0000313" key="3">
    <source>
        <dbReference type="Proteomes" id="UP001497623"/>
    </source>
</evidence>
<dbReference type="EMBL" id="CAXKWB010006341">
    <property type="protein sequence ID" value="CAL4082375.1"/>
    <property type="molecule type" value="Genomic_DNA"/>
</dbReference>
<protein>
    <recommendedName>
        <fullName evidence="1">Reverse transcriptase domain-containing protein</fullName>
    </recommendedName>
</protein>
<proteinExistence type="predicted"/>
<reference evidence="2 3" key="1">
    <citation type="submission" date="2024-05" db="EMBL/GenBank/DDBJ databases">
        <authorList>
            <person name="Wallberg A."/>
        </authorList>
    </citation>
    <scope>NUCLEOTIDE SEQUENCE [LARGE SCALE GENOMIC DNA]</scope>
</reference>
<organism evidence="2 3">
    <name type="scientific">Meganyctiphanes norvegica</name>
    <name type="common">Northern krill</name>
    <name type="synonym">Thysanopoda norvegica</name>
    <dbReference type="NCBI Taxonomy" id="48144"/>
    <lineage>
        <taxon>Eukaryota</taxon>
        <taxon>Metazoa</taxon>
        <taxon>Ecdysozoa</taxon>
        <taxon>Arthropoda</taxon>
        <taxon>Crustacea</taxon>
        <taxon>Multicrustacea</taxon>
        <taxon>Malacostraca</taxon>
        <taxon>Eumalacostraca</taxon>
        <taxon>Eucarida</taxon>
        <taxon>Euphausiacea</taxon>
        <taxon>Euphausiidae</taxon>
        <taxon>Meganyctiphanes</taxon>
    </lineage>
</organism>
<accession>A0AAV2QH11</accession>
<name>A0AAV2QH11_MEGNR</name>
<dbReference type="Pfam" id="PF00078">
    <property type="entry name" value="RVT_1"/>
    <property type="match status" value="1"/>
</dbReference>
<dbReference type="Proteomes" id="UP001497623">
    <property type="component" value="Unassembled WGS sequence"/>
</dbReference>
<evidence type="ECO:0000313" key="2">
    <source>
        <dbReference type="EMBL" id="CAL4082375.1"/>
    </source>
</evidence>
<sequence>MRTAIIHTDEKVTDTIYLDFAKAFDKVDHGILCHKIKKLGITGKVGLWVKEFLSGRSQQIAANGVLSDSAPVISGVPQGSVLGPILFIIMISDLGREMSYSTTSKYADDTKATARLANLVDAENFQNELNEKVYPWAPINNMALNGDKFEHLQVGKNLNQFKYSYKDPLGNTITEKNCIKDLGVYISNTLSWSKQVEEVVSKARVMSGWALRTFSTRDKKTMITIWNSQIRPILDYCSPLWSPRPWNS</sequence>
<dbReference type="InterPro" id="IPR000477">
    <property type="entry name" value="RT_dom"/>
</dbReference>
<keyword evidence="3" id="KW-1185">Reference proteome</keyword>
<dbReference type="AlphaFoldDB" id="A0AAV2QH11"/>
<dbReference type="PROSITE" id="PS50878">
    <property type="entry name" value="RT_POL"/>
    <property type="match status" value="1"/>
</dbReference>
<feature type="domain" description="Reverse transcriptase" evidence="1">
    <location>
        <begin position="1"/>
        <end position="173"/>
    </location>
</feature>